<evidence type="ECO:0000256" key="3">
    <source>
        <dbReference type="ARBA" id="ARBA00022553"/>
    </source>
</evidence>
<dbReference type="InterPro" id="IPR015421">
    <property type="entry name" value="PyrdxlP-dep_Trfase_major"/>
</dbReference>
<dbReference type="SUPFAM" id="SSF55048">
    <property type="entry name" value="Probable ACP-binding domain of malonyl-CoA ACP transacylase"/>
    <property type="match status" value="1"/>
</dbReference>
<dbReference type="Pfam" id="PF00550">
    <property type="entry name" value="PP-binding"/>
    <property type="match status" value="1"/>
</dbReference>
<dbReference type="SMART" id="SM00827">
    <property type="entry name" value="PKS_AT"/>
    <property type="match status" value="1"/>
</dbReference>
<dbReference type="SUPFAM" id="SSF47336">
    <property type="entry name" value="ACP-like"/>
    <property type="match status" value="1"/>
</dbReference>
<proteinExistence type="predicted"/>
<dbReference type="Gene3D" id="3.40.640.10">
    <property type="entry name" value="Type I PLP-dependent aspartate aminotransferase-like (Major domain)"/>
    <property type="match status" value="1"/>
</dbReference>
<organism evidence="7 8">
    <name type="scientific">Duganella vulcania</name>
    <dbReference type="NCBI Taxonomy" id="2692166"/>
    <lineage>
        <taxon>Bacteria</taxon>
        <taxon>Pseudomonadati</taxon>
        <taxon>Pseudomonadota</taxon>
        <taxon>Betaproteobacteria</taxon>
        <taxon>Burkholderiales</taxon>
        <taxon>Oxalobacteraceae</taxon>
        <taxon>Telluria group</taxon>
        <taxon>Duganella</taxon>
    </lineage>
</organism>
<dbReference type="GO" id="GO:0005886">
    <property type="term" value="C:plasma membrane"/>
    <property type="evidence" value="ECO:0007669"/>
    <property type="project" value="TreeGrafter"/>
</dbReference>
<reference evidence="7 8" key="1">
    <citation type="submission" date="2020-01" db="EMBL/GenBank/DDBJ databases">
        <title>Novel species isolated from a subtropical stream in China.</title>
        <authorList>
            <person name="Lu H."/>
        </authorList>
    </citation>
    <scope>NUCLEOTIDE SEQUENCE [LARGE SCALE GENOMIC DNA]</scope>
    <source>
        <strain evidence="7 8">FT82W</strain>
    </source>
</reference>
<dbReference type="InterPro" id="IPR005814">
    <property type="entry name" value="Aminotrans_3"/>
</dbReference>
<dbReference type="InterPro" id="IPR036736">
    <property type="entry name" value="ACP-like_sf"/>
</dbReference>
<dbReference type="Gene3D" id="3.30.559.30">
    <property type="entry name" value="Nonribosomal peptide synthetase, condensation domain"/>
    <property type="match status" value="1"/>
</dbReference>
<dbReference type="PANTHER" id="PTHR43775">
    <property type="entry name" value="FATTY ACID SYNTHASE"/>
    <property type="match status" value="1"/>
</dbReference>
<dbReference type="InterPro" id="IPR016035">
    <property type="entry name" value="Acyl_Trfase/lysoPLipase"/>
</dbReference>
<gene>
    <name evidence="7" type="ORF">GTP91_32020</name>
</gene>
<dbReference type="InterPro" id="IPR015422">
    <property type="entry name" value="PyrdxlP-dep_Trfase_small"/>
</dbReference>
<comment type="cofactor">
    <cofactor evidence="1">
        <name>pantetheine 4'-phosphate</name>
        <dbReference type="ChEBI" id="CHEBI:47942"/>
    </cofactor>
</comment>
<protein>
    <submittedName>
        <fullName evidence="7">Aminotransferase class III-fold pyridoxal phosphate-dependent enzyme</fullName>
    </submittedName>
</protein>
<dbReference type="GO" id="GO:0005737">
    <property type="term" value="C:cytoplasm"/>
    <property type="evidence" value="ECO:0007669"/>
    <property type="project" value="TreeGrafter"/>
</dbReference>
<dbReference type="SMART" id="SM00823">
    <property type="entry name" value="PKS_PP"/>
    <property type="match status" value="1"/>
</dbReference>
<evidence type="ECO:0000256" key="1">
    <source>
        <dbReference type="ARBA" id="ARBA00001957"/>
    </source>
</evidence>
<evidence type="ECO:0000259" key="6">
    <source>
        <dbReference type="PROSITE" id="PS50075"/>
    </source>
</evidence>
<keyword evidence="7" id="KW-0032">Aminotransferase</keyword>
<dbReference type="Gene3D" id="3.90.1150.10">
    <property type="entry name" value="Aspartate Aminotransferase, domain 1"/>
    <property type="match status" value="1"/>
</dbReference>
<dbReference type="InterPro" id="IPR001227">
    <property type="entry name" value="Ac_transferase_dom_sf"/>
</dbReference>
<dbReference type="Gene3D" id="3.30.70.3290">
    <property type="match status" value="1"/>
</dbReference>
<evidence type="ECO:0000256" key="4">
    <source>
        <dbReference type="ARBA" id="ARBA00022679"/>
    </source>
</evidence>
<dbReference type="GO" id="GO:0031177">
    <property type="term" value="F:phosphopantetheine binding"/>
    <property type="evidence" value="ECO:0007669"/>
    <property type="project" value="InterPro"/>
</dbReference>
<dbReference type="Proteomes" id="UP000470302">
    <property type="component" value="Unassembled WGS sequence"/>
</dbReference>
<comment type="caution">
    <text evidence="7">The sequence shown here is derived from an EMBL/GenBank/DDBJ whole genome shotgun (WGS) entry which is preliminary data.</text>
</comment>
<dbReference type="PROSITE" id="PS00012">
    <property type="entry name" value="PHOSPHOPANTETHEINE"/>
    <property type="match status" value="1"/>
</dbReference>
<evidence type="ECO:0000256" key="2">
    <source>
        <dbReference type="ARBA" id="ARBA00022450"/>
    </source>
</evidence>
<accession>A0A845GD03</accession>
<dbReference type="InterPro" id="IPR050091">
    <property type="entry name" value="PKS_NRPS_Biosynth_Enz"/>
</dbReference>
<name>A0A845GD03_9BURK</name>
<keyword evidence="4 7" id="KW-0808">Transferase</keyword>
<dbReference type="InterPro" id="IPR014043">
    <property type="entry name" value="Acyl_transferase_dom"/>
</dbReference>
<keyword evidence="2" id="KW-0596">Phosphopantetheine</keyword>
<dbReference type="SUPFAM" id="SSF53383">
    <property type="entry name" value="PLP-dependent transferases"/>
    <property type="match status" value="1"/>
</dbReference>
<dbReference type="GO" id="GO:0071770">
    <property type="term" value="P:DIM/DIP cell wall layer assembly"/>
    <property type="evidence" value="ECO:0007669"/>
    <property type="project" value="TreeGrafter"/>
</dbReference>
<dbReference type="Pfam" id="PF00668">
    <property type="entry name" value="Condensation"/>
    <property type="match status" value="1"/>
</dbReference>
<dbReference type="Gene3D" id="3.40.366.10">
    <property type="entry name" value="Malonyl-Coenzyme A Acyl Carrier Protein, domain 2"/>
    <property type="match status" value="1"/>
</dbReference>
<dbReference type="InterPro" id="IPR015424">
    <property type="entry name" value="PyrdxlP-dep_Trfase"/>
</dbReference>
<dbReference type="InterPro" id="IPR016036">
    <property type="entry name" value="Malonyl_transacylase_ACP-bd"/>
</dbReference>
<dbReference type="InterPro" id="IPR009081">
    <property type="entry name" value="PP-bd_ACP"/>
</dbReference>
<dbReference type="InterPro" id="IPR001242">
    <property type="entry name" value="Condensation_dom"/>
</dbReference>
<feature type="domain" description="Carrier" evidence="6">
    <location>
        <begin position="391"/>
        <end position="469"/>
    </location>
</feature>
<dbReference type="EMBL" id="WWCW01000270">
    <property type="protein sequence ID" value="MYM91791.1"/>
    <property type="molecule type" value="Genomic_DNA"/>
</dbReference>
<dbReference type="Pfam" id="PF00698">
    <property type="entry name" value="Acyl_transf_1"/>
    <property type="match status" value="1"/>
</dbReference>
<dbReference type="RefSeq" id="WP_161100359.1">
    <property type="nucleotide sequence ID" value="NZ_WWCW01000270.1"/>
</dbReference>
<dbReference type="GO" id="GO:0030170">
    <property type="term" value="F:pyridoxal phosphate binding"/>
    <property type="evidence" value="ECO:0007669"/>
    <property type="project" value="InterPro"/>
</dbReference>
<evidence type="ECO:0000256" key="5">
    <source>
        <dbReference type="ARBA" id="ARBA00022898"/>
    </source>
</evidence>
<evidence type="ECO:0000313" key="8">
    <source>
        <dbReference type="Proteomes" id="UP000470302"/>
    </source>
</evidence>
<dbReference type="SUPFAM" id="SSF52151">
    <property type="entry name" value="FabD/lysophospholipase-like"/>
    <property type="match status" value="1"/>
</dbReference>
<dbReference type="PANTHER" id="PTHR43775:SF37">
    <property type="entry name" value="SI:DKEY-61P9.11"/>
    <property type="match status" value="1"/>
</dbReference>
<dbReference type="SUPFAM" id="SSF52777">
    <property type="entry name" value="CoA-dependent acyltransferases"/>
    <property type="match status" value="1"/>
</dbReference>
<dbReference type="SMART" id="SM01294">
    <property type="entry name" value="PKS_PP_betabranch"/>
    <property type="match status" value="1"/>
</dbReference>
<keyword evidence="5" id="KW-0663">Pyridoxal phosphate</keyword>
<feature type="non-terminal residue" evidence="7">
    <location>
        <position position="1237"/>
    </location>
</feature>
<evidence type="ECO:0000313" key="7">
    <source>
        <dbReference type="EMBL" id="MYM91791.1"/>
    </source>
</evidence>
<dbReference type="Pfam" id="PF00202">
    <property type="entry name" value="Aminotran_3"/>
    <property type="match status" value="1"/>
</dbReference>
<dbReference type="InterPro" id="IPR020806">
    <property type="entry name" value="PKS_PP-bd"/>
</dbReference>
<dbReference type="Gene3D" id="1.10.1200.10">
    <property type="entry name" value="ACP-like"/>
    <property type="match status" value="1"/>
</dbReference>
<dbReference type="PROSITE" id="PS50075">
    <property type="entry name" value="CARRIER"/>
    <property type="match status" value="1"/>
</dbReference>
<dbReference type="InterPro" id="IPR006162">
    <property type="entry name" value="Ppantetheine_attach_site"/>
</dbReference>
<dbReference type="GO" id="GO:0004312">
    <property type="term" value="F:fatty acid synthase activity"/>
    <property type="evidence" value="ECO:0007669"/>
    <property type="project" value="TreeGrafter"/>
</dbReference>
<dbReference type="InterPro" id="IPR023213">
    <property type="entry name" value="CAT-like_dom_sf"/>
</dbReference>
<sequence>AAGLVAELRAAAHAPTSARRARTAFLFTGQGAQYAGMGRALLTSEPVFRAAFERCAAVAGDALGAPLAALLDDEEALGRTAIAQPVTFALQWALSELWASRGVRPDAVAGHSVGEFAAAAVAGAMTPEAAMALVIERGQRMQALPSGGAMAAVFAACERVAQVVDAHAGSLSIAAINTGETVTLSGDAAALDEVLAALSQQGIEALRLKVSHAFHSPLMRPMLAGFRAVCQANPAEAPRLPFYSTVTGAKLAAGRMLTTDYWTGQITAPVRFADALAALRADGFERFLEIGPSDVLAGFARTGGAALATASLKRGVDERVQLARASAALWCDGADVDWAATMPPPARVIAAPHYPFQRKPYWLEVAPLRPIGWSTHDPRPSGAAPSEKVTMNTAGIANHLIETLASITRLEPAEISPAQHLTDMGLDSLMLLQLGQAVERDYGVELKMSQLFKELGTLADIEIYLQAHATRHPGAPAALPVAVASAPVAVASAPIAPLAAAPAAGAGDGDLFQRQLQAMAALAAQNLASLNELSRLQLSVAGQAPSALPVAVPVPAPAARAAEPPVPKAAQPKAAAAVPVAQIRGINLAGVRLTPAQQAYVDRLVTEHVGRTGGSKVRTRDSRAVLADWKHTLSFWGQLKEAKYPIVSAGSDGPYVTDVDGNRYIDIAMGMGVHFFGHKPAFIHDALKAQMDRGIELGTQSPRAAEAAQLIAELTGTERVAFSNTGSEVVMVALRLARAATGRRTIVLFKNSYHGIFDGVLATEIDGERVPIGLGTPEGMIEDLVVLPYDSAASLDYIRTHGDSLAGVLVEPVQSRDPDLQPQGFLKALRQLTRSSGTALIFDEMINGFRAGPGGAQAWFGIDADMALYGKIVGGGMPIGVIAGKARFLDYIDGGDWDYGDRSGPQSAMIYFGGTFCRNPATMTAAHAALTYMKAEGAALQDLVTARTEAFCDRLNHWFERERVPLRAKHFSSQWRIVPLGALEREPIELELLYLSMLIRGVYTWERRINFFSTAHSQADIDAVFEAITGAIAEMRAHGFDWATDTYPDPQFSALSSPERRLYALAQRDGGEAPYHLPQAFAIDGPLDADRLEEAFRTVIRRHPALRTAFVTIDGEPLAKRIAEPRFAVVRAEVAAGGEEAFIADFIRPFDLSQAPLIRVALGRIAPDRHLLLADTHHIAVDGLSFDIIAAELMELYAGAALPPVGYDLAAARLAAAAGGEGARGEANAVFWRAQLD</sequence>
<feature type="non-terminal residue" evidence="7">
    <location>
        <position position="1"/>
    </location>
</feature>
<dbReference type="GO" id="GO:0006633">
    <property type="term" value="P:fatty acid biosynthetic process"/>
    <property type="evidence" value="ECO:0007669"/>
    <property type="project" value="TreeGrafter"/>
</dbReference>
<dbReference type="Gene3D" id="3.30.559.10">
    <property type="entry name" value="Chloramphenicol acetyltransferase-like domain"/>
    <property type="match status" value="1"/>
</dbReference>
<dbReference type="AlphaFoldDB" id="A0A845GD03"/>
<keyword evidence="3" id="KW-0597">Phosphoprotein</keyword>
<dbReference type="GO" id="GO:0008483">
    <property type="term" value="F:transaminase activity"/>
    <property type="evidence" value="ECO:0007669"/>
    <property type="project" value="UniProtKB-KW"/>
</dbReference>